<dbReference type="Proteomes" id="UP001198565">
    <property type="component" value="Unassembled WGS sequence"/>
</dbReference>
<dbReference type="Pfam" id="PF22768">
    <property type="entry name" value="SPP1_Dit"/>
    <property type="match status" value="1"/>
</dbReference>
<organism evidence="2 3">
    <name type="scientific">Streptantibioticus parmotrematis</name>
    <dbReference type="NCBI Taxonomy" id="2873249"/>
    <lineage>
        <taxon>Bacteria</taxon>
        <taxon>Bacillati</taxon>
        <taxon>Actinomycetota</taxon>
        <taxon>Actinomycetes</taxon>
        <taxon>Kitasatosporales</taxon>
        <taxon>Streptomycetaceae</taxon>
        <taxon>Streptantibioticus</taxon>
    </lineage>
</organism>
<accession>A0ABS7QSK7</accession>
<name>A0ABS7QSK7_9ACTN</name>
<evidence type="ECO:0000313" key="3">
    <source>
        <dbReference type="Proteomes" id="UP001198565"/>
    </source>
</evidence>
<evidence type="ECO:0000313" key="2">
    <source>
        <dbReference type="EMBL" id="MBY8884789.1"/>
    </source>
</evidence>
<reference evidence="2 3" key="1">
    <citation type="submission" date="2021-08" db="EMBL/GenBank/DDBJ databases">
        <title>Streptomyces sp. PTM05 isolated from lichen.</title>
        <authorList>
            <person name="Somphong A."/>
            <person name="Phongsopitanun W."/>
            <person name="Tanasupawat S."/>
        </authorList>
    </citation>
    <scope>NUCLEOTIDE SEQUENCE [LARGE SCALE GENOMIC DNA]</scope>
    <source>
        <strain evidence="2 3">Ptm05</strain>
    </source>
</reference>
<keyword evidence="3" id="KW-1185">Reference proteome</keyword>
<gene>
    <name evidence="2" type="ORF">K7472_08010</name>
</gene>
<dbReference type="EMBL" id="JAINVZ010000004">
    <property type="protein sequence ID" value="MBY8884789.1"/>
    <property type="molecule type" value="Genomic_DNA"/>
</dbReference>
<dbReference type="InterPro" id="IPR054738">
    <property type="entry name" value="Siphovirus-type_tail_C"/>
</dbReference>
<proteinExistence type="predicted"/>
<dbReference type="RefSeq" id="WP_222975539.1">
    <property type="nucleotide sequence ID" value="NZ_JAINVZ010000004.1"/>
</dbReference>
<protein>
    <submittedName>
        <fullName evidence="2">Phage tail family protein</fullName>
    </submittedName>
</protein>
<feature type="domain" description="Siphovirus-type tail component C-terminal" evidence="1">
    <location>
        <begin position="198"/>
        <end position="300"/>
    </location>
</feature>
<sequence>MTTPTPIELAPWQFEIGGVVLGKDTSAPVGDIEGLGSPSIRAQDEDNPVGDGTYPGQDLFGPRTVRIEAGIKTPGDPTAAADLLARLERAVDNPSIRTEPNGMAVLRGRWPGHDTRRLYGRLRRMEATSTANAVNGWIPLDIEFDALDPYWHADIASHLSLALDQAARPRNHAESAPARGRGAFADAGGRPGWITNAGDAHAWPRVRITGPVARPRLWNTVTGRALELDVQLRAGEWVEIETRPGTRWVLRNGTTNEANSLTPDSRLDHFSVPPGRSEIAWTAEDATGTCRLDLSWRSAYTAL</sequence>
<evidence type="ECO:0000259" key="1">
    <source>
        <dbReference type="Pfam" id="PF22768"/>
    </source>
</evidence>
<dbReference type="Gene3D" id="2.60.120.860">
    <property type="match status" value="1"/>
</dbReference>
<comment type="caution">
    <text evidence="2">The sequence shown here is derived from an EMBL/GenBank/DDBJ whole genome shotgun (WGS) entry which is preliminary data.</text>
</comment>